<evidence type="ECO:0000256" key="9">
    <source>
        <dbReference type="SAM" id="Phobius"/>
    </source>
</evidence>
<proteinExistence type="predicted"/>
<evidence type="ECO:0000313" key="11">
    <source>
        <dbReference type="Proteomes" id="UP000176303"/>
    </source>
</evidence>
<feature type="transmembrane region" description="Helical" evidence="9">
    <location>
        <begin position="12"/>
        <end position="31"/>
    </location>
</feature>
<evidence type="ECO:0000256" key="5">
    <source>
        <dbReference type="ARBA" id="ARBA00022692"/>
    </source>
</evidence>
<evidence type="ECO:0000256" key="6">
    <source>
        <dbReference type="ARBA" id="ARBA00022967"/>
    </source>
</evidence>
<organism evidence="10 11">
    <name type="scientific">Candidatus Uhrbacteria bacterium RIFCSPHIGHO2_02_FULL_57_19</name>
    <dbReference type="NCBI Taxonomy" id="1802391"/>
    <lineage>
        <taxon>Bacteria</taxon>
        <taxon>Candidatus Uhriibacteriota</taxon>
    </lineage>
</organism>
<evidence type="ECO:0000256" key="8">
    <source>
        <dbReference type="ARBA" id="ARBA00023136"/>
    </source>
</evidence>
<evidence type="ECO:0000256" key="3">
    <source>
        <dbReference type="ARBA" id="ARBA00022630"/>
    </source>
</evidence>
<keyword evidence="1" id="KW-0813">Transport</keyword>
<evidence type="ECO:0000256" key="2">
    <source>
        <dbReference type="ARBA" id="ARBA00022553"/>
    </source>
</evidence>
<feature type="transmembrane region" description="Helical" evidence="9">
    <location>
        <begin position="222"/>
        <end position="240"/>
    </location>
</feature>
<feature type="transmembrane region" description="Helical" evidence="9">
    <location>
        <begin position="159"/>
        <end position="178"/>
    </location>
</feature>
<keyword evidence="7 9" id="KW-1133">Transmembrane helix</keyword>
<evidence type="ECO:0000256" key="7">
    <source>
        <dbReference type="ARBA" id="ARBA00022989"/>
    </source>
</evidence>
<name>A0A1F7U374_9BACT</name>
<protein>
    <submittedName>
        <fullName evidence="10">Uncharacterized protein</fullName>
    </submittedName>
</protein>
<keyword evidence="3" id="KW-0285">Flavoprotein</keyword>
<keyword evidence="8 9" id="KW-0472">Membrane</keyword>
<dbReference type="Pfam" id="PF03116">
    <property type="entry name" value="NQR2_RnfD_RnfE"/>
    <property type="match status" value="1"/>
</dbReference>
<evidence type="ECO:0000313" key="10">
    <source>
        <dbReference type="EMBL" id="OGL72706.1"/>
    </source>
</evidence>
<comment type="caution">
    <text evidence="10">The sequence shown here is derived from an EMBL/GenBank/DDBJ whole genome shotgun (WGS) entry which is preliminary data.</text>
</comment>
<sequence length="267" mass="29097">MRLSGFRSRIPIKKFMVGYLAALLIFGAFGTNDLNRILRGAVIVTLCAAVDLFWTKIRDKKWYLPLSSFISGLIIANLLSPQAPWGWLIFAPVAAAAFKQLIHWGPRHIFNPAGLALIVVGIFFPGAISWWGAAWGPTALAVVGIIGIFILWRQQRFHIVLPFLAIYALGLAGLLLRAGVSVSDLSAILRRELIDGTLFFFTTIMLIEPITTSFATRKIRMIYGAIVGALAIAVSLASRFVPIPDALIAAMLGGNLIVTLATIKKAR</sequence>
<gene>
    <name evidence="10" type="ORF">A3D72_00515</name>
</gene>
<feature type="transmembrane region" description="Helical" evidence="9">
    <location>
        <begin position="109"/>
        <end position="128"/>
    </location>
</feature>
<dbReference type="Proteomes" id="UP000176303">
    <property type="component" value="Unassembled WGS sequence"/>
</dbReference>
<keyword evidence="5 9" id="KW-0812">Transmembrane</keyword>
<feature type="transmembrane region" description="Helical" evidence="9">
    <location>
        <begin position="37"/>
        <end position="55"/>
    </location>
</feature>
<keyword evidence="2" id="KW-0597">Phosphoprotein</keyword>
<feature type="transmembrane region" description="Helical" evidence="9">
    <location>
        <begin position="246"/>
        <end position="263"/>
    </location>
</feature>
<reference evidence="10 11" key="1">
    <citation type="journal article" date="2016" name="Nat. Commun.">
        <title>Thousands of microbial genomes shed light on interconnected biogeochemical processes in an aquifer system.</title>
        <authorList>
            <person name="Anantharaman K."/>
            <person name="Brown C.T."/>
            <person name="Hug L.A."/>
            <person name="Sharon I."/>
            <person name="Castelle C.J."/>
            <person name="Probst A.J."/>
            <person name="Thomas B.C."/>
            <person name="Singh A."/>
            <person name="Wilkins M.J."/>
            <person name="Karaoz U."/>
            <person name="Brodie E.L."/>
            <person name="Williams K.H."/>
            <person name="Hubbard S.S."/>
            <person name="Banfield J.F."/>
        </authorList>
    </citation>
    <scope>NUCLEOTIDE SEQUENCE [LARGE SCALE GENOMIC DNA]</scope>
</reference>
<dbReference type="EMBL" id="MGDZ01000053">
    <property type="protein sequence ID" value="OGL72706.1"/>
    <property type="molecule type" value="Genomic_DNA"/>
</dbReference>
<dbReference type="GO" id="GO:0055085">
    <property type="term" value="P:transmembrane transport"/>
    <property type="evidence" value="ECO:0007669"/>
    <property type="project" value="InterPro"/>
</dbReference>
<keyword evidence="6" id="KW-1278">Translocase</keyword>
<evidence type="ECO:0000256" key="4">
    <source>
        <dbReference type="ARBA" id="ARBA00022643"/>
    </source>
</evidence>
<feature type="transmembrane region" description="Helical" evidence="9">
    <location>
        <begin position="198"/>
        <end position="215"/>
    </location>
</feature>
<feature type="transmembrane region" description="Helical" evidence="9">
    <location>
        <begin position="134"/>
        <end position="152"/>
    </location>
</feature>
<keyword evidence="4" id="KW-0288">FMN</keyword>
<dbReference type="STRING" id="1802391.A3D72_00515"/>
<dbReference type="InterPro" id="IPR004338">
    <property type="entry name" value="NqrB/RnfD"/>
</dbReference>
<accession>A0A1F7U374</accession>
<dbReference type="AlphaFoldDB" id="A0A1F7U374"/>
<dbReference type="GO" id="GO:0016020">
    <property type="term" value="C:membrane"/>
    <property type="evidence" value="ECO:0007669"/>
    <property type="project" value="InterPro"/>
</dbReference>
<evidence type="ECO:0000256" key="1">
    <source>
        <dbReference type="ARBA" id="ARBA00022448"/>
    </source>
</evidence>